<evidence type="ECO:0000256" key="2">
    <source>
        <dbReference type="ARBA" id="ARBA00004236"/>
    </source>
</evidence>
<dbReference type="InterPro" id="IPR003591">
    <property type="entry name" value="Leu-rich_rpt_typical-subtyp"/>
</dbReference>
<evidence type="ECO:0000256" key="15">
    <source>
        <dbReference type="ARBA" id="ARBA00038043"/>
    </source>
</evidence>
<comment type="subcellular location">
    <subcellularLocation>
        <location evidence="2">Cell membrane</location>
    </subcellularLocation>
    <subcellularLocation>
        <location evidence="3">Membrane</location>
        <topology evidence="3">Single-pass type I membrane protein</topology>
    </subcellularLocation>
    <subcellularLocation>
        <location evidence="1">Secreted</location>
        <location evidence="1">Cell wall</location>
    </subcellularLocation>
</comment>
<evidence type="ECO:0000256" key="9">
    <source>
        <dbReference type="ARBA" id="ARBA00022729"/>
    </source>
</evidence>
<feature type="transmembrane region" description="Helical" evidence="16">
    <location>
        <begin position="693"/>
        <end position="715"/>
    </location>
</feature>
<keyword evidence="13" id="KW-0675">Receptor</keyword>
<dbReference type="Pfam" id="PF08263">
    <property type="entry name" value="LRRNT_2"/>
    <property type="match status" value="1"/>
</dbReference>
<dbReference type="FunFam" id="3.80.10.10:FF:000400">
    <property type="entry name" value="Nuclear pore complex protein NUP107"/>
    <property type="match status" value="1"/>
</dbReference>
<dbReference type="InterPro" id="IPR032675">
    <property type="entry name" value="LRR_dom_sf"/>
</dbReference>
<dbReference type="PRINTS" id="PR00019">
    <property type="entry name" value="LEURICHRPT"/>
</dbReference>
<keyword evidence="8 16" id="KW-0812">Transmembrane</keyword>
<name>A0AAW1Y4R4_RUBAR</name>
<feature type="chain" id="PRO_5043833785" description="Leucine-rich repeat-containing N-terminal plant-type domain-containing protein" evidence="17">
    <location>
        <begin position="25"/>
        <end position="750"/>
    </location>
</feature>
<evidence type="ECO:0000256" key="10">
    <source>
        <dbReference type="ARBA" id="ARBA00022737"/>
    </source>
</evidence>
<dbReference type="PANTHER" id="PTHR48065">
    <property type="entry name" value="OS10G0469600 PROTEIN"/>
    <property type="match status" value="1"/>
</dbReference>
<dbReference type="EMBL" id="JBEDUW010000002">
    <property type="protein sequence ID" value="KAK9943746.1"/>
    <property type="molecule type" value="Genomic_DNA"/>
</dbReference>
<reference evidence="19 20" key="1">
    <citation type="journal article" date="2023" name="G3 (Bethesda)">
        <title>A chromosome-length genome assembly and annotation of blackberry (Rubus argutus, cv. 'Hillquist').</title>
        <authorList>
            <person name="Bruna T."/>
            <person name="Aryal R."/>
            <person name="Dudchenko O."/>
            <person name="Sargent D.J."/>
            <person name="Mead D."/>
            <person name="Buti M."/>
            <person name="Cavallini A."/>
            <person name="Hytonen T."/>
            <person name="Andres J."/>
            <person name="Pham M."/>
            <person name="Weisz D."/>
            <person name="Mascagni F."/>
            <person name="Usai G."/>
            <person name="Natali L."/>
            <person name="Bassil N."/>
            <person name="Fernandez G.E."/>
            <person name="Lomsadze A."/>
            <person name="Armour M."/>
            <person name="Olukolu B."/>
            <person name="Poorten T."/>
            <person name="Britton C."/>
            <person name="Davik J."/>
            <person name="Ashrafi H."/>
            <person name="Aiden E.L."/>
            <person name="Borodovsky M."/>
            <person name="Worthington M."/>
        </authorList>
    </citation>
    <scope>NUCLEOTIDE SEQUENCE [LARGE SCALE GENOMIC DNA]</scope>
    <source>
        <strain evidence="19">PI 553951</strain>
    </source>
</reference>
<dbReference type="SMART" id="SM00369">
    <property type="entry name" value="LRR_TYP"/>
    <property type="match status" value="7"/>
</dbReference>
<keyword evidence="6" id="KW-0134">Cell wall</keyword>
<comment type="similarity">
    <text evidence="15">Belongs to the polygalacturonase-inhibiting protein family.</text>
</comment>
<keyword evidence="20" id="KW-1185">Reference proteome</keyword>
<keyword evidence="11 16" id="KW-1133">Transmembrane helix</keyword>
<evidence type="ECO:0000256" key="6">
    <source>
        <dbReference type="ARBA" id="ARBA00022512"/>
    </source>
</evidence>
<comment type="caution">
    <text evidence="19">The sequence shown here is derived from an EMBL/GenBank/DDBJ whole genome shotgun (WGS) entry which is preliminary data.</text>
</comment>
<evidence type="ECO:0000256" key="17">
    <source>
        <dbReference type="SAM" id="SignalP"/>
    </source>
</evidence>
<keyword evidence="6" id="KW-0964">Secreted</keyword>
<dbReference type="AlphaFoldDB" id="A0AAW1Y4R4"/>
<keyword evidence="10" id="KW-0677">Repeat</keyword>
<dbReference type="SUPFAM" id="SSF52058">
    <property type="entry name" value="L domain-like"/>
    <property type="match status" value="1"/>
</dbReference>
<dbReference type="FunFam" id="3.80.10.10:FF:000213">
    <property type="entry name" value="Tyrosine-sulfated glycopeptide receptor 1"/>
    <property type="match status" value="1"/>
</dbReference>
<keyword evidence="5" id="KW-1003">Cell membrane</keyword>
<dbReference type="Proteomes" id="UP001457282">
    <property type="component" value="Unassembled WGS sequence"/>
</dbReference>
<evidence type="ECO:0000256" key="4">
    <source>
        <dbReference type="ARBA" id="ARBA00009592"/>
    </source>
</evidence>
<proteinExistence type="inferred from homology"/>
<dbReference type="PANTHER" id="PTHR48065:SF51">
    <property type="entry name" value="TYROSINE-SULFATED GLYCOPEPTIDE RECEPTOR 1-LIKE"/>
    <property type="match status" value="1"/>
</dbReference>
<evidence type="ECO:0000256" key="14">
    <source>
        <dbReference type="ARBA" id="ARBA00023180"/>
    </source>
</evidence>
<evidence type="ECO:0000256" key="3">
    <source>
        <dbReference type="ARBA" id="ARBA00004479"/>
    </source>
</evidence>
<evidence type="ECO:0000313" key="20">
    <source>
        <dbReference type="Proteomes" id="UP001457282"/>
    </source>
</evidence>
<keyword evidence="7" id="KW-0433">Leucine-rich repeat</keyword>
<keyword evidence="14" id="KW-0325">Glycoprotein</keyword>
<keyword evidence="12 16" id="KW-0472">Membrane</keyword>
<organism evidence="19 20">
    <name type="scientific">Rubus argutus</name>
    <name type="common">Southern blackberry</name>
    <dbReference type="NCBI Taxonomy" id="59490"/>
    <lineage>
        <taxon>Eukaryota</taxon>
        <taxon>Viridiplantae</taxon>
        <taxon>Streptophyta</taxon>
        <taxon>Embryophyta</taxon>
        <taxon>Tracheophyta</taxon>
        <taxon>Spermatophyta</taxon>
        <taxon>Magnoliopsida</taxon>
        <taxon>eudicotyledons</taxon>
        <taxon>Gunneridae</taxon>
        <taxon>Pentapetalae</taxon>
        <taxon>rosids</taxon>
        <taxon>fabids</taxon>
        <taxon>Rosales</taxon>
        <taxon>Rosaceae</taxon>
        <taxon>Rosoideae</taxon>
        <taxon>Rosoideae incertae sedis</taxon>
        <taxon>Rubus</taxon>
    </lineage>
</organism>
<evidence type="ECO:0000256" key="12">
    <source>
        <dbReference type="ARBA" id="ARBA00023136"/>
    </source>
</evidence>
<feature type="signal peptide" evidence="17">
    <location>
        <begin position="1"/>
        <end position="24"/>
    </location>
</feature>
<evidence type="ECO:0000256" key="11">
    <source>
        <dbReference type="ARBA" id="ARBA00022989"/>
    </source>
</evidence>
<sequence length="750" mass="83132">MAEQHNHKTPSVILLIFFFSTVISTNPACNKTDQDSLRSSSFNMPSSPLNWSSNDCCNWDGITCDAAGRVTHVLLPSKGLKGGIFLSSSIGNLTYLTHLDLSHNSLYGSLDQTGFFSSLSRLETLNLSYNLLSGELPYSLPLSNIRMLDLSSNHFHGEIASSFFQQARNLMKFNVSNNTFTGSVPSSVCLRSSSLIQVLDFSFNNFNGSISRGLGVCSKLQAFRADYNNLSGLLPDDLYNATTLEEIALPRNSLHGAISERLVNLTNLKILNLRFNEFSGVLPASIGKLSKLQFVLLDFNNLEGYLPPSLMNCTNLIELRMGSNNLKGNISLLNFLKLSQLRKLDLGRNQLTGNLPISLYSCKSLTAIRLSFNDLEGEIQPKILVLESLSFLSLGANRFHNIKGAMKILMRFRSLVVLIFPINFIGEEMPADLGMVDFDGFRNLRLLGLTSCKLTGEMPLWFSKLRNLEVLDMGDNRITGSIPSWLGTLPRLVYIYLNSNLISGEFPKELCTLPMLVSERIAAQVDDNDVELPIFGFGGTSFIQRKLSYYGRAISFGNNSMNGHIPTEIGKLQLLHGLDLSNNNFSGNIPDQISNLKNLEVLSLSRNHLSGKIPSSLTSLNFLSSLDVSYNNLEGQIPTGTQLQSFNASGFKGNPKLCGAPLSTKCQPTKGKDADNNTSQDFMEDGDQNQIPWLHISVILGFILGFWGICGPLVLKKKWRYAYFEVLDNAQNRLYVMTIVCMTKMQRRLA</sequence>
<evidence type="ECO:0000256" key="1">
    <source>
        <dbReference type="ARBA" id="ARBA00004191"/>
    </source>
</evidence>
<dbReference type="Gene3D" id="3.80.10.10">
    <property type="entry name" value="Ribonuclease Inhibitor"/>
    <property type="match status" value="4"/>
</dbReference>
<dbReference type="FunFam" id="3.80.10.10:FF:000041">
    <property type="entry name" value="LRR receptor-like serine/threonine-protein kinase ERECTA"/>
    <property type="match status" value="1"/>
</dbReference>
<evidence type="ECO:0000313" key="19">
    <source>
        <dbReference type="EMBL" id="KAK9943746.1"/>
    </source>
</evidence>
<dbReference type="InterPro" id="IPR013210">
    <property type="entry name" value="LRR_N_plant-typ"/>
</dbReference>
<protein>
    <recommendedName>
        <fullName evidence="18">Leucine-rich repeat-containing N-terminal plant-type domain-containing protein</fullName>
    </recommendedName>
</protein>
<dbReference type="Pfam" id="PF13855">
    <property type="entry name" value="LRR_8"/>
    <property type="match status" value="3"/>
</dbReference>
<evidence type="ECO:0000256" key="7">
    <source>
        <dbReference type="ARBA" id="ARBA00022614"/>
    </source>
</evidence>
<dbReference type="SUPFAM" id="SSF52047">
    <property type="entry name" value="RNI-like"/>
    <property type="match status" value="1"/>
</dbReference>
<accession>A0AAW1Y4R4</accession>
<evidence type="ECO:0000256" key="5">
    <source>
        <dbReference type="ARBA" id="ARBA00022475"/>
    </source>
</evidence>
<evidence type="ECO:0000256" key="16">
    <source>
        <dbReference type="SAM" id="Phobius"/>
    </source>
</evidence>
<evidence type="ECO:0000256" key="8">
    <source>
        <dbReference type="ARBA" id="ARBA00022692"/>
    </source>
</evidence>
<dbReference type="Pfam" id="PF00560">
    <property type="entry name" value="LRR_1"/>
    <property type="match status" value="2"/>
</dbReference>
<dbReference type="InterPro" id="IPR001611">
    <property type="entry name" value="Leu-rich_rpt"/>
</dbReference>
<evidence type="ECO:0000256" key="13">
    <source>
        <dbReference type="ARBA" id="ARBA00023170"/>
    </source>
</evidence>
<gene>
    <name evidence="19" type="ORF">M0R45_009344</name>
</gene>
<dbReference type="GO" id="GO:0005886">
    <property type="term" value="C:plasma membrane"/>
    <property type="evidence" value="ECO:0007669"/>
    <property type="project" value="UniProtKB-SubCell"/>
</dbReference>
<feature type="domain" description="Leucine-rich repeat-containing N-terminal plant-type" evidence="18">
    <location>
        <begin position="39"/>
        <end position="65"/>
    </location>
</feature>
<comment type="similarity">
    <text evidence="4">Belongs to the RLP family.</text>
</comment>
<evidence type="ECO:0000259" key="18">
    <source>
        <dbReference type="Pfam" id="PF08263"/>
    </source>
</evidence>
<keyword evidence="9 17" id="KW-0732">Signal</keyword>